<accession>Q23C17</accession>
<evidence type="ECO:0000313" key="2">
    <source>
        <dbReference type="EMBL" id="EAR93951.2"/>
    </source>
</evidence>
<dbReference type="GO" id="GO:0005524">
    <property type="term" value="F:ATP binding"/>
    <property type="evidence" value="ECO:0007669"/>
    <property type="project" value="InterPro"/>
</dbReference>
<keyword evidence="3" id="KW-1185">Reference proteome</keyword>
<dbReference type="Proteomes" id="UP000009168">
    <property type="component" value="Unassembled WGS sequence"/>
</dbReference>
<dbReference type="InterPro" id="IPR008271">
    <property type="entry name" value="Ser/Thr_kinase_AS"/>
</dbReference>
<sequence length="812" mass="96955">MNFQFTEDYDDYQFETHRFLNQIYDNQYYSHSSENSKESSSENSNQSFIFEIYQENSPKISGKPYFQRDENPEINLNKLKCQQQLFQASLPKNSIIMKFEKFTQKVFIRKVLNHKEINMSQFNNFLDNLAQQKQSFTPEIIKLDKKEMANKNTCSFMQQAGIADFFQIKSYMKAFRNQYENANEQIWEFLQYSFCQLNEKLNQMHQLKIVHGDIKPQNIILSKEGSCYFIDFDASIQINDNDIQPSFISDHLKHKTSFYNNQQLINLIQNSKNYNFFTNIYVLYLIDRMQLHLTFIYLICQSELFLELFEKKEIKQILQNLQKYYYSTQKNKEQDDQQQLIEIDQNQSVEINGYQDFKQPKQNIQCSSIASQNSKSTSYLKQQFILVDEQMPLYQSYEEFVSYLFNQYLIIEETLLAEFDQYKSNSQRIKELFNQNQKLKYASNYNQENLFRQFVTGYQINLIQKDEIEVISLNRIFSFWLNYTEQIFNFNENLVINELINLGVLDRLKLKLKEFCFEKFEKAEENRLNSALFYLYRQQFQENNTHQYDLNNNLELNNFIQALYLNPQMAKMSINVSKQHQMDTSLIKKLLQTLQFLPNLKTLKLSLINQNVDNLFNYIDKLFQKLEQFKIEVSTISEINHLNLYGFPIYSLKYLNISFLSSNITDNQLINITNILQYCQLETIKLNLSNCQSITDNCISEIFSSFSLIQTLKSLNLVLRLCCQLTQQSINSLIDHLKQNRSVDIEIDFSDCSKILPNNFDDLLNYINTRSKISYNLCIKYNFLVGNKEFKQRTQKISQIFEKIKFKQTRTH</sequence>
<dbReference type="InParanoid" id="Q23C17"/>
<dbReference type="PROSITE" id="PS50011">
    <property type="entry name" value="PROTEIN_KINASE_DOM"/>
    <property type="match status" value="1"/>
</dbReference>
<evidence type="ECO:0000259" key="1">
    <source>
        <dbReference type="PROSITE" id="PS50011"/>
    </source>
</evidence>
<proteinExistence type="predicted"/>
<dbReference type="InterPro" id="IPR000719">
    <property type="entry name" value="Prot_kinase_dom"/>
</dbReference>
<dbReference type="SUPFAM" id="SSF56112">
    <property type="entry name" value="Protein kinase-like (PK-like)"/>
    <property type="match status" value="1"/>
</dbReference>
<name>Q23C17_TETTS</name>
<dbReference type="Gene3D" id="1.10.510.10">
    <property type="entry name" value="Transferase(Phosphotransferase) domain 1"/>
    <property type="match status" value="1"/>
</dbReference>
<dbReference type="PROSITE" id="PS00108">
    <property type="entry name" value="PROTEIN_KINASE_ST"/>
    <property type="match status" value="1"/>
</dbReference>
<dbReference type="Gene3D" id="3.80.10.10">
    <property type="entry name" value="Ribonuclease Inhibitor"/>
    <property type="match status" value="1"/>
</dbReference>
<keyword evidence="2" id="KW-0418">Kinase</keyword>
<gene>
    <name evidence="2" type="ORF">TTHERM_00225650</name>
</gene>
<dbReference type="OrthoDB" id="10020333at2759"/>
<keyword evidence="2" id="KW-0808">Transferase</keyword>
<protein>
    <submittedName>
        <fullName evidence="2">Kinase domain protein</fullName>
    </submittedName>
</protein>
<reference evidence="3" key="1">
    <citation type="journal article" date="2006" name="PLoS Biol.">
        <title>Macronuclear genome sequence of the ciliate Tetrahymena thermophila, a model eukaryote.</title>
        <authorList>
            <person name="Eisen J.A."/>
            <person name="Coyne R.S."/>
            <person name="Wu M."/>
            <person name="Wu D."/>
            <person name="Thiagarajan M."/>
            <person name="Wortman J.R."/>
            <person name="Badger J.H."/>
            <person name="Ren Q."/>
            <person name="Amedeo P."/>
            <person name="Jones K.M."/>
            <person name="Tallon L.J."/>
            <person name="Delcher A.L."/>
            <person name="Salzberg S.L."/>
            <person name="Silva J.C."/>
            <person name="Haas B.J."/>
            <person name="Majoros W.H."/>
            <person name="Farzad M."/>
            <person name="Carlton J.M."/>
            <person name="Smith R.K. Jr."/>
            <person name="Garg J."/>
            <person name="Pearlman R.E."/>
            <person name="Karrer K.M."/>
            <person name="Sun L."/>
            <person name="Manning G."/>
            <person name="Elde N.C."/>
            <person name="Turkewitz A.P."/>
            <person name="Asai D.J."/>
            <person name="Wilkes D.E."/>
            <person name="Wang Y."/>
            <person name="Cai H."/>
            <person name="Collins K."/>
            <person name="Stewart B.A."/>
            <person name="Lee S.R."/>
            <person name="Wilamowska K."/>
            <person name="Weinberg Z."/>
            <person name="Ruzzo W.L."/>
            <person name="Wloga D."/>
            <person name="Gaertig J."/>
            <person name="Frankel J."/>
            <person name="Tsao C.-C."/>
            <person name="Gorovsky M.A."/>
            <person name="Keeling P.J."/>
            <person name="Waller R.F."/>
            <person name="Patron N.J."/>
            <person name="Cherry J.M."/>
            <person name="Stover N.A."/>
            <person name="Krieger C.J."/>
            <person name="del Toro C."/>
            <person name="Ryder H.F."/>
            <person name="Williamson S.C."/>
            <person name="Barbeau R.A."/>
            <person name="Hamilton E.P."/>
            <person name="Orias E."/>
        </authorList>
    </citation>
    <scope>NUCLEOTIDE SEQUENCE [LARGE SCALE GENOMIC DNA]</scope>
    <source>
        <strain evidence="3">SB210</strain>
    </source>
</reference>
<dbReference type="InterPro" id="IPR032675">
    <property type="entry name" value="LRR_dom_sf"/>
</dbReference>
<organism evidence="2 3">
    <name type="scientific">Tetrahymena thermophila (strain SB210)</name>
    <dbReference type="NCBI Taxonomy" id="312017"/>
    <lineage>
        <taxon>Eukaryota</taxon>
        <taxon>Sar</taxon>
        <taxon>Alveolata</taxon>
        <taxon>Ciliophora</taxon>
        <taxon>Intramacronucleata</taxon>
        <taxon>Oligohymenophorea</taxon>
        <taxon>Hymenostomatida</taxon>
        <taxon>Tetrahymenina</taxon>
        <taxon>Tetrahymenidae</taxon>
        <taxon>Tetrahymena</taxon>
    </lineage>
</organism>
<dbReference type="Pfam" id="PF00069">
    <property type="entry name" value="Pkinase"/>
    <property type="match status" value="1"/>
</dbReference>
<dbReference type="GeneID" id="7846698"/>
<dbReference type="KEGG" id="tet:TTHERM_00225650"/>
<dbReference type="EMBL" id="GG662718">
    <property type="protein sequence ID" value="EAR93951.2"/>
    <property type="molecule type" value="Genomic_DNA"/>
</dbReference>
<dbReference type="HOGENOM" id="CLU_358094_0_0_1"/>
<dbReference type="InterPro" id="IPR011009">
    <property type="entry name" value="Kinase-like_dom_sf"/>
</dbReference>
<dbReference type="AlphaFoldDB" id="Q23C17"/>
<feature type="domain" description="Protein kinase" evidence="1">
    <location>
        <begin position="50"/>
        <end position="404"/>
    </location>
</feature>
<dbReference type="RefSeq" id="XP_001014196.2">
    <property type="nucleotide sequence ID" value="XM_001014196.2"/>
</dbReference>
<dbReference type="SUPFAM" id="SSF52047">
    <property type="entry name" value="RNI-like"/>
    <property type="match status" value="1"/>
</dbReference>
<evidence type="ECO:0000313" key="3">
    <source>
        <dbReference type="Proteomes" id="UP000009168"/>
    </source>
</evidence>
<dbReference type="GO" id="GO:0004672">
    <property type="term" value="F:protein kinase activity"/>
    <property type="evidence" value="ECO:0007669"/>
    <property type="project" value="InterPro"/>
</dbReference>